<dbReference type="Pfam" id="PF07811">
    <property type="entry name" value="TadE"/>
    <property type="match status" value="1"/>
</dbReference>
<comment type="caution">
    <text evidence="2">The sequence shown here is derived from an EMBL/GenBank/DDBJ whole genome shotgun (WGS) entry which is preliminary data.</text>
</comment>
<sequence>MRDLRSDTGSVIVEQLMTMILVVVLALGVLQVALAVHVRNTLIESAAEGARLAARGDRELADGAARAESLAHESLGGLEVSAAAADATIAGMPAVEVTLTAPVPVLGLWGPAESTVRGTALQEPSSG</sequence>
<protein>
    <submittedName>
        <fullName evidence="2">TadE/TadG family type IV pilus assembly protein</fullName>
    </submittedName>
</protein>
<dbReference type="RefSeq" id="WP_301127850.1">
    <property type="nucleotide sequence ID" value="NZ_JAUHPV010000004.1"/>
</dbReference>
<gene>
    <name evidence="2" type="ORF">QQX04_07675</name>
</gene>
<keyword evidence="3" id="KW-1185">Reference proteome</keyword>
<dbReference type="InterPro" id="IPR012495">
    <property type="entry name" value="TadE-like_dom"/>
</dbReference>
<reference evidence="2" key="1">
    <citation type="submission" date="2023-06" db="EMBL/GenBank/DDBJ databases">
        <title>SYSU T00b26.</title>
        <authorList>
            <person name="Gao L."/>
            <person name="Fang B.-Z."/>
            <person name="Li W.-J."/>
        </authorList>
    </citation>
    <scope>NUCLEOTIDE SEQUENCE</scope>
    <source>
        <strain evidence="2">SYSU T00b26</strain>
    </source>
</reference>
<evidence type="ECO:0000313" key="3">
    <source>
        <dbReference type="Proteomes" id="UP001172738"/>
    </source>
</evidence>
<organism evidence="2 3">
    <name type="scientific">Demequina zhanjiangensis</name>
    <dbReference type="NCBI Taxonomy" id="3051659"/>
    <lineage>
        <taxon>Bacteria</taxon>
        <taxon>Bacillati</taxon>
        <taxon>Actinomycetota</taxon>
        <taxon>Actinomycetes</taxon>
        <taxon>Micrococcales</taxon>
        <taxon>Demequinaceae</taxon>
        <taxon>Demequina</taxon>
    </lineage>
</organism>
<feature type="domain" description="TadE-like" evidence="1">
    <location>
        <begin position="9"/>
        <end position="51"/>
    </location>
</feature>
<accession>A0ABT8G154</accession>
<evidence type="ECO:0000313" key="2">
    <source>
        <dbReference type="EMBL" id="MDN4472870.1"/>
    </source>
</evidence>
<evidence type="ECO:0000259" key="1">
    <source>
        <dbReference type="Pfam" id="PF07811"/>
    </source>
</evidence>
<name>A0ABT8G154_9MICO</name>
<proteinExistence type="predicted"/>
<dbReference type="EMBL" id="JAUHPV010000004">
    <property type="protein sequence ID" value="MDN4472870.1"/>
    <property type="molecule type" value="Genomic_DNA"/>
</dbReference>
<dbReference type="Proteomes" id="UP001172738">
    <property type="component" value="Unassembled WGS sequence"/>
</dbReference>